<dbReference type="RefSeq" id="WP_123240397.1">
    <property type="nucleotide sequence ID" value="NZ_JAAHBY010000017.1"/>
</dbReference>
<comment type="caution">
    <text evidence="3">The sequence shown here is derived from an EMBL/GenBank/DDBJ whole genome shotgun (WGS) entry which is preliminary data.</text>
</comment>
<feature type="region of interest" description="Disordered" evidence="1">
    <location>
        <begin position="121"/>
        <end position="155"/>
    </location>
</feature>
<feature type="compositionally biased region" description="Pro residues" evidence="1">
    <location>
        <begin position="64"/>
        <end position="84"/>
    </location>
</feature>
<feature type="transmembrane region" description="Helical" evidence="2">
    <location>
        <begin position="94"/>
        <end position="115"/>
    </location>
</feature>
<protein>
    <submittedName>
        <fullName evidence="3">Flagellar basal body protein FliL</fullName>
    </submittedName>
</protein>
<name>A0ABX9WI93_9ACTN</name>
<proteinExistence type="predicted"/>
<evidence type="ECO:0000313" key="4">
    <source>
        <dbReference type="Proteomes" id="UP000280698"/>
    </source>
</evidence>
<keyword evidence="3" id="KW-0966">Cell projection</keyword>
<keyword evidence="2" id="KW-1133">Transmembrane helix</keyword>
<feature type="compositionally biased region" description="Gly residues" evidence="1">
    <location>
        <begin position="1"/>
        <end position="11"/>
    </location>
</feature>
<keyword evidence="2" id="KW-0812">Transmembrane</keyword>
<organism evidence="3 4">
    <name type="scientific">Micromonospora solifontis</name>
    <dbReference type="NCBI Taxonomy" id="2487138"/>
    <lineage>
        <taxon>Bacteria</taxon>
        <taxon>Bacillati</taxon>
        <taxon>Actinomycetota</taxon>
        <taxon>Actinomycetes</taxon>
        <taxon>Micromonosporales</taxon>
        <taxon>Micromonosporaceae</taxon>
        <taxon>Micromonospora</taxon>
    </lineage>
</organism>
<feature type="compositionally biased region" description="Low complexity" evidence="1">
    <location>
        <begin position="128"/>
        <end position="155"/>
    </location>
</feature>
<dbReference type="EMBL" id="RJLN01000017">
    <property type="protein sequence ID" value="RNL99833.1"/>
    <property type="molecule type" value="Genomic_DNA"/>
</dbReference>
<feature type="region of interest" description="Disordered" evidence="1">
    <location>
        <begin position="1"/>
        <end position="88"/>
    </location>
</feature>
<keyword evidence="4" id="KW-1185">Reference proteome</keyword>
<keyword evidence="3" id="KW-0282">Flagellum</keyword>
<gene>
    <name evidence="3" type="ORF">EFE23_08720</name>
</gene>
<dbReference type="Proteomes" id="UP000280698">
    <property type="component" value="Unassembled WGS sequence"/>
</dbReference>
<sequence>MSNFGPPGGGSPDPRGGRPTSRYAGPPGGWGEPPADQRYAPTAPRYEPPAQRYAPSAAWDAGQPAPPAFPPAGPGAGGPPYPEPPRPERGRGRLVAALAVVAVLLLVAAAAFWVFGRDEPGPAGGSGASSAPTIDPSAGDPSAPATTAAAPASSTDPRFARVGQCVRNDGGVAEPKLVIIECAPKSYEVLSRIDGPTSGKKDAEAKCAKVTGYTDWFFYDSELDTLDFVLCLKRR</sequence>
<keyword evidence="2" id="KW-0472">Membrane</keyword>
<reference evidence="3 4" key="1">
    <citation type="submission" date="2018-11" db="EMBL/GenBank/DDBJ databases">
        <title>Micromonospora sp. PPF5-17, a new actinomycetes isolated from a hot spring soil.</title>
        <authorList>
            <person name="Thawai C."/>
        </authorList>
    </citation>
    <scope>NUCLEOTIDE SEQUENCE [LARGE SCALE GENOMIC DNA]</scope>
    <source>
        <strain evidence="3 4">PPF5-17</strain>
    </source>
</reference>
<keyword evidence="3" id="KW-0969">Cilium</keyword>
<evidence type="ECO:0000313" key="3">
    <source>
        <dbReference type="EMBL" id="RNL99833.1"/>
    </source>
</evidence>
<accession>A0ABX9WI93</accession>
<evidence type="ECO:0000256" key="1">
    <source>
        <dbReference type="SAM" id="MobiDB-lite"/>
    </source>
</evidence>
<evidence type="ECO:0000256" key="2">
    <source>
        <dbReference type="SAM" id="Phobius"/>
    </source>
</evidence>